<keyword evidence="9" id="KW-0269">Exonuclease</keyword>
<dbReference type="PANTHER" id="PTHR12081">
    <property type="entry name" value="TRANSCRIPTION FACTOR E2F"/>
    <property type="match status" value="1"/>
</dbReference>
<keyword evidence="3 6" id="KW-0238">DNA-binding</keyword>
<dbReference type="InterPro" id="IPR003316">
    <property type="entry name" value="E2F_WHTH_DNA-bd_dom"/>
</dbReference>
<evidence type="ECO:0000256" key="4">
    <source>
        <dbReference type="ARBA" id="ARBA00023163"/>
    </source>
</evidence>
<dbReference type="ExpressionAtlas" id="A0A1D6F5V0">
    <property type="expression patterns" value="baseline and differential"/>
</dbReference>
<dbReference type="PaxDb" id="4577-GRMZM2G333591_P01"/>
<dbReference type="SMART" id="SM01372">
    <property type="entry name" value="E2F_TDP"/>
    <property type="match status" value="1"/>
</dbReference>
<keyword evidence="9" id="KW-0540">Nuclease</keyword>
<dbReference type="Gene3D" id="1.10.10.10">
    <property type="entry name" value="Winged helix-like DNA-binding domain superfamily/Winged helix DNA-binding domain"/>
    <property type="match status" value="1"/>
</dbReference>
<dbReference type="InterPro" id="IPR036390">
    <property type="entry name" value="WH_DNA-bd_sf"/>
</dbReference>
<keyword evidence="9" id="KW-0378">Hydrolase</keyword>
<dbReference type="InterPro" id="IPR027408">
    <property type="entry name" value="PNPase/RNase_PH_dom_sf"/>
</dbReference>
<dbReference type="AlphaFoldDB" id="A0A1D6F5V0"/>
<evidence type="ECO:0000256" key="2">
    <source>
        <dbReference type="ARBA" id="ARBA00023015"/>
    </source>
</evidence>
<evidence type="ECO:0000256" key="7">
    <source>
        <dbReference type="SAM" id="MobiDB-lite"/>
    </source>
</evidence>
<reference evidence="9" key="1">
    <citation type="submission" date="2015-12" db="EMBL/GenBank/DDBJ databases">
        <title>Update maize B73 reference genome by single molecule sequencing technologies.</title>
        <authorList>
            <consortium name="Maize Genome Sequencing Project"/>
            <person name="Ware D."/>
        </authorList>
    </citation>
    <scope>NUCLEOTIDE SEQUENCE [LARGE SCALE GENOMIC DNA]</scope>
    <source>
        <tissue evidence="9">Seedling</tissue>
    </source>
</reference>
<sequence length="321" mass="34962">MMEGGSRADGQNPNQLRLFTCTGNLLHRAHGCAWWAQGGIVMLAAVYGPKPGTAQGSLDRRGVFSLDTHSPSVCLLIQLEKAATEEGGVTPSVYSHKEPVHLAKKEKQKLQVWSRIMPCKESFAWAMIPLFEAPILTRTFLLQLKRKHNDRTENEATESNDWMSPGYANAGSSPVPTPPSGKGLKASTKPKATKGQKSGPRTPLGFGSPGNPSTPVGGCRYDSSLGLLTKFLNLLKGAPGGIVDLNNAAETLEVQKRRIYDITNVLEGIGLIEKKLKNNIQELTTLDPEISDDMSILQADINALTLQERNLDERIREVRPS</sequence>
<dbReference type="GO" id="GO:0000978">
    <property type="term" value="F:RNA polymerase II cis-regulatory region sequence-specific DNA binding"/>
    <property type="evidence" value="ECO:0007669"/>
    <property type="project" value="InterPro"/>
</dbReference>
<name>A0A1D6F5V0_MAIZE</name>
<dbReference type="Gene3D" id="3.30.230.70">
    <property type="entry name" value="GHMP Kinase, N-terminal domain"/>
    <property type="match status" value="1"/>
</dbReference>
<evidence type="ECO:0000256" key="6">
    <source>
        <dbReference type="RuleBase" id="RU003796"/>
    </source>
</evidence>
<dbReference type="SUPFAM" id="SSF54211">
    <property type="entry name" value="Ribosomal protein S5 domain 2-like"/>
    <property type="match status" value="1"/>
</dbReference>
<evidence type="ECO:0000256" key="5">
    <source>
        <dbReference type="ARBA" id="ARBA00023306"/>
    </source>
</evidence>
<keyword evidence="4 6" id="KW-0804">Transcription</keyword>
<dbReference type="GO" id="GO:0004527">
    <property type="term" value="F:exonuclease activity"/>
    <property type="evidence" value="ECO:0007669"/>
    <property type="project" value="UniProtKB-KW"/>
</dbReference>
<dbReference type="InterPro" id="IPR020568">
    <property type="entry name" value="Ribosomal_Su5_D2-typ_SF"/>
</dbReference>
<dbReference type="SUPFAM" id="SSF46785">
    <property type="entry name" value="Winged helix' DNA-binding domain"/>
    <property type="match status" value="1"/>
</dbReference>
<dbReference type="GO" id="GO:0006357">
    <property type="term" value="P:regulation of transcription by RNA polymerase II"/>
    <property type="evidence" value="ECO:0007669"/>
    <property type="project" value="InterPro"/>
</dbReference>
<dbReference type="Pfam" id="PF02319">
    <property type="entry name" value="WHD_E2F_TDP"/>
    <property type="match status" value="1"/>
</dbReference>
<dbReference type="FunFam" id="1.10.10.10:FF:000008">
    <property type="entry name" value="E2F transcription factor 1"/>
    <property type="match status" value="1"/>
</dbReference>
<comment type="similarity">
    <text evidence="1 6">Belongs to the E2F/DP family.</text>
</comment>
<dbReference type="InterPro" id="IPR015633">
    <property type="entry name" value="E2F"/>
</dbReference>
<gene>
    <name evidence="9" type="ORF">ZEAMMB73_Zm00001d007384</name>
</gene>
<evidence type="ECO:0000259" key="8">
    <source>
        <dbReference type="SMART" id="SM01372"/>
    </source>
</evidence>
<proteinExistence type="inferred from homology"/>
<protein>
    <submittedName>
        <fullName evidence="9">Exosome complex exonuclease RRP46-like protein</fullName>
    </submittedName>
</protein>
<evidence type="ECO:0000256" key="1">
    <source>
        <dbReference type="ARBA" id="ARBA00010940"/>
    </source>
</evidence>
<dbReference type="PANTHER" id="PTHR12081:SF18">
    <property type="entry name" value="TRANSCRIPTION FACTOR E2F2-RELATED"/>
    <property type="match status" value="1"/>
</dbReference>
<dbReference type="GO" id="GO:0005634">
    <property type="term" value="C:nucleus"/>
    <property type="evidence" value="ECO:0007669"/>
    <property type="project" value="UniProtKB-SubCell"/>
</dbReference>
<dbReference type="GO" id="GO:0005667">
    <property type="term" value="C:transcription regulator complex"/>
    <property type="evidence" value="ECO:0007669"/>
    <property type="project" value="InterPro"/>
</dbReference>
<keyword evidence="2 6" id="KW-0805">Transcription regulation</keyword>
<feature type="region of interest" description="Disordered" evidence="7">
    <location>
        <begin position="149"/>
        <end position="217"/>
    </location>
</feature>
<keyword evidence="5" id="KW-0131">Cell cycle</keyword>
<organism evidence="9">
    <name type="scientific">Zea mays</name>
    <name type="common">Maize</name>
    <dbReference type="NCBI Taxonomy" id="4577"/>
    <lineage>
        <taxon>Eukaryota</taxon>
        <taxon>Viridiplantae</taxon>
        <taxon>Streptophyta</taxon>
        <taxon>Embryophyta</taxon>
        <taxon>Tracheophyta</taxon>
        <taxon>Spermatophyta</taxon>
        <taxon>Magnoliopsida</taxon>
        <taxon>Liliopsida</taxon>
        <taxon>Poales</taxon>
        <taxon>Poaceae</taxon>
        <taxon>PACMAD clade</taxon>
        <taxon>Panicoideae</taxon>
        <taxon>Andropogonodae</taxon>
        <taxon>Andropogoneae</taxon>
        <taxon>Tripsacinae</taxon>
        <taxon>Zea</taxon>
    </lineage>
</organism>
<feature type="domain" description="E2F/DP family winged-helix DNA-binding" evidence="8">
    <location>
        <begin position="220"/>
        <end position="284"/>
    </location>
</feature>
<accession>A0A1D6F5V0</accession>
<evidence type="ECO:0000256" key="3">
    <source>
        <dbReference type="ARBA" id="ARBA00023125"/>
    </source>
</evidence>
<evidence type="ECO:0000313" key="9">
    <source>
        <dbReference type="EMBL" id="ONM26659.1"/>
    </source>
</evidence>
<dbReference type="EMBL" id="CM007648">
    <property type="protein sequence ID" value="ONM26659.1"/>
    <property type="molecule type" value="Genomic_DNA"/>
</dbReference>
<dbReference type="InterPro" id="IPR036388">
    <property type="entry name" value="WH-like_DNA-bd_sf"/>
</dbReference>
<comment type="subcellular location">
    <subcellularLocation>
        <location evidence="6">Nucleus</location>
    </subcellularLocation>
</comment>
<keyword evidence="6" id="KW-0539">Nucleus</keyword>